<evidence type="ECO:0000256" key="11">
    <source>
        <dbReference type="ARBA" id="ARBA00023136"/>
    </source>
</evidence>
<organism evidence="15">
    <name type="scientific">Gordonia amarae</name>
    <dbReference type="NCBI Taxonomy" id="36821"/>
    <lineage>
        <taxon>Bacteria</taxon>
        <taxon>Bacillati</taxon>
        <taxon>Actinomycetota</taxon>
        <taxon>Actinomycetes</taxon>
        <taxon>Mycobacteriales</taxon>
        <taxon>Gordoniaceae</taxon>
        <taxon>Gordonia</taxon>
    </lineage>
</organism>
<keyword evidence="10" id="KW-0333">Golgi apparatus</keyword>
<evidence type="ECO:0000256" key="8">
    <source>
        <dbReference type="ARBA" id="ARBA00022968"/>
    </source>
</evidence>
<dbReference type="InterPro" id="IPR043538">
    <property type="entry name" value="XYLT"/>
</dbReference>
<sequence length="369" mass="40992">MVTVPRSGPAFGAAAPVAALVRTGHRDPRRGQSGQPRLLVRLRTPLRGNPFRRRRPQCDAAAAVRRAHGAVGGRRIHRTGVSPMRFAVHLLVHDQPQLFAALAASLRHEAIDVYVHVDATSVQDLFESAVRAAGADVTFVPPAARVDVRWGGLSVVRATLASLDLAAASGIDYHRHTLLSGADVLLRPLPVLLERWSDDAEHLRIDRRLNRAESQGHLKPRRYWFPDQPLLDRTRLSGRVPRRIPPGPPLVEGSQWWSLTGTAIRTVRDYLDAHPAWLRGHRFSLCPDEFVFHSVLADSDMAPRITQNYLDRTAPDETLHALHFIDWSVYDAVRPAELTEQNLPTALASPAMFARKVGAGWTWRAGQTC</sequence>
<evidence type="ECO:0000256" key="14">
    <source>
        <dbReference type="ARBA" id="ARBA00042865"/>
    </source>
</evidence>
<dbReference type="PANTHER" id="PTHR46025">
    <property type="entry name" value="XYLOSYLTRANSFERASE OXT"/>
    <property type="match status" value="1"/>
</dbReference>
<keyword evidence="9" id="KW-1133">Transmembrane helix</keyword>
<dbReference type="Pfam" id="PF02485">
    <property type="entry name" value="Branch"/>
    <property type="match status" value="1"/>
</dbReference>
<dbReference type="AlphaFoldDB" id="A0A857L1V0"/>
<evidence type="ECO:0000313" key="15">
    <source>
        <dbReference type="EMBL" id="QHN39829.1"/>
    </source>
</evidence>
<keyword evidence="13" id="KW-0325">Glycoprotein</keyword>
<dbReference type="PANTHER" id="PTHR46025:SF3">
    <property type="entry name" value="XYLOSYLTRANSFERASE OXT"/>
    <property type="match status" value="1"/>
</dbReference>
<keyword evidence="6" id="KW-0479">Metal-binding</keyword>
<keyword evidence="11" id="KW-0472">Membrane</keyword>
<evidence type="ECO:0000256" key="12">
    <source>
        <dbReference type="ARBA" id="ARBA00023157"/>
    </source>
</evidence>
<accession>A0A857L1V0</accession>
<evidence type="ECO:0000256" key="13">
    <source>
        <dbReference type="ARBA" id="ARBA00023180"/>
    </source>
</evidence>
<keyword evidence="5" id="KW-0812">Transmembrane</keyword>
<evidence type="ECO:0000256" key="10">
    <source>
        <dbReference type="ARBA" id="ARBA00023034"/>
    </source>
</evidence>
<protein>
    <recommendedName>
        <fullName evidence="14">Peptide O-xylosyltransferase</fullName>
    </recommendedName>
</protein>
<dbReference type="GO" id="GO:0046872">
    <property type="term" value="F:metal ion binding"/>
    <property type="evidence" value="ECO:0007669"/>
    <property type="project" value="UniProtKB-KW"/>
</dbReference>
<keyword evidence="4" id="KW-0808">Transferase</keyword>
<evidence type="ECO:0000256" key="4">
    <source>
        <dbReference type="ARBA" id="ARBA00022679"/>
    </source>
</evidence>
<reference evidence="15" key="1">
    <citation type="journal article" date="2021" name="Nat. Microbiol.">
        <title>Cocultivation of an ultrasmall environmental parasitic bacterium with lytic ability against bacteria associated with wastewater foams.</title>
        <authorList>
            <person name="Batinovic S."/>
            <person name="Rose J.J.A."/>
            <person name="Ratcliffe J."/>
            <person name="Seviour R.J."/>
            <person name="Petrovski S."/>
        </authorList>
    </citation>
    <scope>NUCLEOTIDE SEQUENCE</scope>
    <source>
        <strain evidence="15">CON44</strain>
    </source>
</reference>
<dbReference type="InterPro" id="IPR003406">
    <property type="entry name" value="Glyco_trans_14"/>
</dbReference>
<dbReference type="EMBL" id="CP045810">
    <property type="protein sequence ID" value="QHN39829.1"/>
    <property type="molecule type" value="Genomic_DNA"/>
</dbReference>
<gene>
    <name evidence="15" type="ORF">GII30_12240</name>
</gene>
<keyword evidence="12" id="KW-1015">Disulfide bond</keyword>
<dbReference type="GO" id="GO:0015012">
    <property type="term" value="P:heparan sulfate proteoglycan biosynthetic process"/>
    <property type="evidence" value="ECO:0007669"/>
    <property type="project" value="TreeGrafter"/>
</dbReference>
<evidence type="ECO:0000256" key="6">
    <source>
        <dbReference type="ARBA" id="ARBA00022723"/>
    </source>
</evidence>
<evidence type="ECO:0000256" key="2">
    <source>
        <dbReference type="ARBA" id="ARBA00004648"/>
    </source>
</evidence>
<evidence type="ECO:0000256" key="5">
    <source>
        <dbReference type="ARBA" id="ARBA00022692"/>
    </source>
</evidence>
<evidence type="ECO:0000256" key="9">
    <source>
        <dbReference type="ARBA" id="ARBA00022989"/>
    </source>
</evidence>
<keyword evidence="7" id="KW-0256">Endoplasmic reticulum</keyword>
<keyword evidence="3" id="KW-0328">Glycosyltransferase</keyword>
<comment type="subcellular location">
    <subcellularLocation>
        <location evidence="2">Endoplasmic reticulum membrane</location>
        <topology evidence="2">Single-pass type II membrane protein</topology>
    </subcellularLocation>
    <subcellularLocation>
        <location evidence="1">Golgi apparatus membrane</location>
        <topology evidence="1">Single-pass type II membrane protein</topology>
    </subcellularLocation>
</comment>
<dbReference type="GO" id="GO:0050650">
    <property type="term" value="P:chondroitin sulfate proteoglycan biosynthetic process"/>
    <property type="evidence" value="ECO:0007669"/>
    <property type="project" value="TreeGrafter"/>
</dbReference>
<keyword evidence="8" id="KW-0735">Signal-anchor</keyword>
<proteinExistence type="predicted"/>
<evidence type="ECO:0000256" key="3">
    <source>
        <dbReference type="ARBA" id="ARBA00022676"/>
    </source>
</evidence>
<evidence type="ECO:0000256" key="7">
    <source>
        <dbReference type="ARBA" id="ARBA00022824"/>
    </source>
</evidence>
<name>A0A857L1V0_9ACTN</name>
<dbReference type="GO" id="GO:0030158">
    <property type="term" value="F:protein xylosyltransferase activity"/>
    <property type="evidence" value="ECO:0007669"/>
    <property type="project" value="InterPro"/>
</dbReference>
<evidence type="ECO:0000256" key="1">
    <source>
        <dbReference type="ARBA" id="ARBA00004323"/>
    </source>
</evidence>
<dbReference type="GO" id="GO:0016020">
    <property type="term" value="C:membrane"/>
    <property type="evidence" value="ECO:0007669"/>
    <property type="project" value="InterPro"/>
</dbReference>